<dbReference type="GO" id="GO:0022857">
    <property type="term" value="F:transmembrane transporter activity"/>
    <property type="evidence" value="ECO:0007669"/>
    <property type="project" value="TreeGrafter"/>
</dbReference>
<feature type="domain" description="MacB-like periplasmic core" evidence="9">
    <location>
        <begin position="25"/>
        <end position="239"/>
    </location>
</feature>
<feature type="transmembrane region" description="Helical" evidence="7">
    <location>
        <begin position="501"/>
        <end position="521"/>
    </location>
</feature>
<comment type="subcellular location">
    <subcellularLocation>
        <location evidence="1">Cell membrane</location>
        <topology evidence="1">Multi-pass membrane protein</topology>
    </subcellularLocation>
</comment>
<dbReference type="InterPro" id="IPR050250">
    <property type="entry name" value="Macrolide_Exporter_MacB"/>
</dbReference>
<dbReference type="Pfam" id="PF12704">
    <property type="entry name" value="MacB_PCD"/>
    <property type="match status" value="2"/>
</dbReference>
<comment type="similarity">
    <text evidence="6">Belongs to the ABC-4 integral membrane protein family.</text>
</comment>
<evidence type="ECO:0000256" key="4">
    <source>
        <dbReference type="ARBA" id="ARBA00022989"/>
    </source>
</evidence>
<protein>
    <recommendedName>
        <fullName evidence="12">ABC transporter permease protein</fullName>
    </recommendedName>
</protein>
<dbReference type="PANTHER" id="PTHR30572">
    <property type="entry name" value="MEMBRANE COMPONENT OF TRANSPORTER-RELATED"/>
    <property type="match status" value="1"/>
</dbReference>
<feature type="domain" description="ABC3 transporter permease C-terminal" evidence="8">
    <location>
        <begin position="730"/>
        <end position="845"/>
    </location>
</feature>
<feature type="transmembrane region" description="Helical" evidence="7">
    <location>
        <begin position="317"/>
        <end position="350"/>
    </location>
</feature>
<evidence type="ECO:0000259" key="9">
    <source>
        <dbReference type="Pfam" id="PF12704"/>
    </source>
</evidence>
<evidence type="ECO:0000313" key="10">
    <source>
        <dbReference type="EMBL" id="PIE34561.1"/>
    </source>
</evidence>
<keyword evidence="4 7" id="KW-1133">Transmembrane helix</keyword>
<proteinExistence type="inferred from homology"/>
<keyword evidence="5 7" id="KW-0472">Membrane</keyword>
<dbReference type="EMBL" id="PDSL01000014">
    <property type="protein sequence ID" value="PIE34561.1"/>
    <property type="molecule type" value="Genomic_DNA"/>
</dbReference>
<gene>
    <name evidence="10" type="ORF">CSA55_00565</name>
</gene>
<evidence type="ECO:0000256" key="2">
    <source>
        <dbReference type="ARBA" id="ARBA00022475"/>
    </source>
</evidence>
<feature type="domain" description="ABC3 transporter permease C-terminal" evidence="8">
    <location>
        <begin position="273"/>
        <end position="394"/>
    </location>
</feature>
<name>A0A2G6KFW0_9ACTN</name>
<feature type="transmembrane region" description="Helical" evidence="7">
    <location>
        <begin position="778"/>
        <end position="804"/>
    </location>
</feature>
<organism evidence="10 11">
    <name type="scientific">Ilumatobacter coccineus</name>
    <dbReference type="NCBI Taxonomy" id="467094"/>
    <lineage>
        <taxon>Bacteria</taxon>
        <taxon>Bacillati</taxon>
        <taxon>Actinomycetota</taxon>
        <taxon>Acidimicrobiia</taxon>
        <taxon>Acidimicrobiales</taxon>
        <taxon>Ilumatobacteraceae</taxon>
        <taxon>Ilumatobacter</taxon>
    </lineage>
</organism>
<evidence type="ECO:0000256" key="1">
    <source>
        <dbReference type="ARBA" id="ARBA00004651"/>
    </source>
</evidence>
<feature type="transmembrane region" description="Helical" evidence="7">
    <location>
        <begin position="21"/>
        <end position="41"/>
    </location>
</feature>
<keyword evidence="3 7" id="KW-0812">Transmembrane</keyword>
<dbReference type="GO" id="GO:0005886">
    <property type="term" value="C:plasma membrane"/>
    <property type="evidence" value="ECO:0007669"/>
    <property type="project" value="UniProtKB-SubCell"/>
</dbReference>
<dbReference type="InterPro" id="IPR003838">
    <property type="entry name" value="ABC3_permease_C"/>
</dbReference>
<reference evidence="10 11" key="1">
    <citation type="submission" date="2017-10" db="EMBL/GenBank/DDBJ databases">
        <title>Novel microbial diversity and functional potential in the marine mammal oral microbiome.</title>
        <authorList>
            <person name="Dudek N.K."/>
            <person name="Sun C.L."/>
            <person name="Burstein D."/>
            <person name="Kantor R.S."/>
            <person name="Aliaga Goltsman D.S."/>
            <person name="Bik E.M."/>
            <person name="Thomas B.C."/>
            <person name="Banfield J.F."/>
            <person name="Relman D.A."/>
        </authorList>
    </citation>
    <scope>NUCLEOTIDE SEQUENCE [LARGE SCALE GENOMIC DNA]</scope>
    <source>
        <strain evidence="10">DOLJORAL78_61_10</strain>
    </source>
</reference>
<evidence type="ECO:0000313" key="11">
    <source>
        <dbReference type="Proteomes" id="UP000230914"/>
    </source>
</evidence>
<evidence type="ECO:0000256" key="5">
    <source>
        <dbReference type="ARBA" id="ARBA00023136"/>
    </source>
</evidence>
<accession>A0A2G6KFW0</accession>
<evidence type="ECO:0000259" key="8">
    <source>
        <dbReference type="Pfam" id="PF02687"/>
    </source>
</evidence>
<feature type="transmembrane region" description="Helical" evidence="7">
    <location>
        <begin position="439"/>
        <end position="459"/>
    </location>
</feature>
<dbReference type="PANTHER" id="PTHR30572:SF4">
    <property type="entry name" value="ABC TRANSPORTER PERMEASE YTRF"/>
    <property type="match status" value="1"/>
</dbReference>
<dbReference type="InterPro" id="IPR025857">
    <property type="entry name" value="MacB_PCD"/>
</dbReference>
<feature type="transmembrane region" description="Helical" evidence="7">
    <location>
        <begin position="362"/>
        <end position="384"/>
    </location>
</feature>
<feature type="transmembrane region" description="Helical" evidence="7">
    <location>
        <begin position="816"/>
        <end position="839"/>
    </location>
</feature>
<evidence type="ECO:0000256" key="7">
    <source>
        <dbReference type="SAM" id="Phobius"/>
    </source>
</evidence>
<sequence length="853" mass="89320">MANATTLLTRRSMRSHLGRNIFIGLTILVGVSFVMGSFVLADSMRRTFNDLFTTANQGVDFVVRAELNTDNPRAVRDSIPLSLGDSIAAVEGVAEADPGIQRMITLLDADGEAVTSTGGPIFALSWDGNTTDDAGITIKQGRPANADDEAVIDQASFEAHGYKLDGPLQIVVDGREVDFTLVGTFGMADTKGFAGAKIVGMTFDRAQQVFDTGDQVDTIEIVLADNADPDAVEAAVTALLPERIEIITGQERADEASEQMNTIVGYVGTGLLIFAFITAFVSAFIINNVFGITIGQRLREMALLRSIGARARQLTRMIIVEALTVSVIATVLGFAAGIGVAKLLIWFFSIAGGGFPDVALRISVPGMVIGAIVGIGITLASVIVPAKRAARIPPIAALQPEIGFEAVNSARRTTLGAAVTVGGLAAITIGLLLRPGGAWGMAILSAIGALATFMGIASLSATVARPVVSVIGAPIARFFRVPGRLAVNNARRSPRRTARTASALMIGVALMGAAGVFASGLRTNFIRVLERSVNADYVVNASDQFGFSPEVAKRLAEVEGIAAVSPVRVVLASINGGDIEGIGAVDPTTVDALIDLDMTSGGWDGVTATDGVLLHRPVAERLEASLGDTLDITWQNGKAGTVTVAGIFADAGLGGEIYVSIDLLDAVLGQPPRDLSVLARLDEGIDDATIRPELDAILADFPNLQLVNSAEFQETISQQINQLLAMITGLLALSMAIAVIGIAITMALSVFERTSEIGLLRAVGMTRRQLRRAIRWESVIVSIFGGLIGIVIGLYLGAILSIAVPDEVISTITVPWSMITTVIIGSLIAGLAASVWPAYRAGRMDVLEAIATE</sequence>
<keyword evidence="2" id="KW-1003">Cell membrane</keyword>
<evidence type="ECO:0000256" key="3">
    <source>
        <dbReference type="ARBA" id="ARBA00022692"/>
    </source>
</evidence>
<evidence type="ECO:0008006" key="12">
    <source>
        <dbReference type="Google" id="ProtNLM"/>
    </source>
</evidence>
<feature type="transmembrane region" description="Helical" evidence="7">
    <location>
        <begin position="263"/>
        <end position="296"/>
    </location>
</feature>
<feature type="transmembrane region" description="Helical" evidence="7">
    <location>
        <begin position="723"/>
        <end position="751"/>
    </location>
</feature>
<evidence type="ECO:0000256" key="6">
    <source>
        <dbReference type="ARBA" id="ARBA00038076"/>
    </source>
</evidence>
<feature type="transmembrane region" description="Helical" evidence="7">
    <location>
        <begin position="415"/>
        <end position="433"/>
    </location>
</feature>
<dbReference type="AlphaFoldDB" id="A0A2G6KFW0"/>
<dbReference type="Proteomes" id="UP000230914">
    <property type="component" value="Unassembled WGS sequence"/>
</dbReference>
<dbReference type="Pfam" id="PF02687">
    <property type="entry name" value="FtsX"/>
    <property type="match status" value="2"/>
</dbReference>
<comment type="caution">
    <text evidence="10">The sequence shown here is derived from an EMBL/GenBank/DDBJ whole genome shotgun (WGS) entry which is preliminary data.</text>
</comment>
<feature type="domain" description="MacB-like periplasmic core" evidence="9">
    <location>
        <begin position="498"/>
        <end position="696"/>
    </location>
</feature>